<proteinExistence type="predicted"/>
<protein>
    <submittedName>
        <fullName evidence="1">Four-helix bundle copper-binding protein</fullName>
    </submittedName>
</protein>
<evidence type="ECO:0000313" key="1">
    <source>
        <dbReference type="EMBL" id="MEK8089400.1"/>
    </source>
</evidence>
<dbReference type="EMBL" id="JBBPCO010000005">
    <property type="protein sequence ID" value="MEK8089400.1"/>
    <property type="molecule type" value="Genomic_DNA"/>
</dbReference>
<dbReference type="Pfam" id="PF03860">
    <property type="entry name" value="Csp"/>
    <property type="match status" value="1"/>
</dbReference>
<dbReference type="InterPro" id="IPR044543">
    <property type="entry name" value="YHJQ-like"/>
</dbReference>
<dbReference type="CDD" id="cd08026">
    <property type="entry name" value="DUF326"/>
    <property type="match status" value="1"/>
</dbReference>
<dbReference type="Proteomes" id="UP001446205">
    <property type="component" value="Unassembled WGS sequence"/>
</dbReference>
<keyword evidence="2" id="KW-1185">Reference proteome</keyword>
<dbReference type="RefSeq" id="WP_341370459.1">
    <property type="nucleotide sequence ID" value="NZ_JBBPCO010000005.1"/>
</dbReference>
<reference evidence="1 2" key="1">
    <citation type="submission" date="2024-04" db="EMBL/GenBank/DDBJ databases">
        <authorList>
            <person name="Abashina T."/>
            <person name="Shaikin A."/>
        </authorList>
    </citation>
    <scope>NUCLEOTIDE SEQUENCE [LARGE SCALE GENOMIC DNA]</scope>
    <source>
        <strain evidence="1 2">AAFK</strain>
    </source>
</reference>
<organism evidence="1 2">
    <name type="scientific">Thermithiobacillus plumbiphilus</name>
    <dbReference type="NCBI Taxonomy" id="1729899"/>
    <lineage>
        <taxon>Bacteria</taxon>
        <taxon>Pseudomonadati</taxon>
        <taxon>Pseudomonadota</taxon>
        <taxon>Acidithiobacillia</taxon>
        <taxon>Acidithiobacillales</taxon>
        <taxon>Thermithiobacillaceae</taxon>
        <taxon>Thermithiobacillus</taxon>
    </lineage>
</organism>
<dbReference type="InterPro" id="IPR005560">
    <property type="entry name" value="Csp_YhjQ"/>
</dbReference>
<comment type="caution">
    <text evidence="1">The sequence shown here is derived from an EMBL/GenBank/DDBJ whole genome shotgun (WGS) entry which is preliminary data.</text>
</comment>
<dbReference type="Gene3D" id="1.20.1270.360">
    <property type="match status" value="1"/>
</dbReference>
<name>A0ABU9D9N7_9PROT</name>
<gene>
    <name evidence="1" type="ORF">WOB96_06425</name>
</gene>
<dbReference type="PANTHER" id="PTHR37310:SF1">
    <property type="entry name" value="CYTOPLASMIC PROTEIN"/>
    <property type="match status" value="1"/>
</dbReference>
<evidence type="ECO:0000313" key="2">
    <source>
        <dbReference type="Proteomes" id="UP001446205"/>
    </source>
</evidence>
<dbReference type="PANTHER" id="PTHR37310">
    <property type="entry name" value="CYTOPLASMIC PROTEIN-RELATED"/>
    <property type="match status" value="1"/>
</dbReference>
<sequence>MAHQAHQELLQVLNACVAACEHCANACLNEPDVAKMTECIRLDRDCADICALTAQWIARDSHFTQRLTALCAAICDACGAECGKHQHHDHCRECAEACRRCAEACRSMTA</sequence>
<accession>A0ABU9D9N7</accession>